<dbReference type="AlphaFoldDB" id="A0A0F9LGZ9"/>
<comment type="caution">
    <text evidence="1">The sequence shown here is derived from an EMBL/GenBank/DDBJ whole genome shotgun (WGS) entry which is preliminary data.</text>
</comment>
<name>A0A0F9LGZ9_9ZZZZ</name>
<gene>
    <name evidence="1" type="ORF">LCGC14_1215250</name>
</gene>
<dbReference type="EMBL" id="LAZR01006352">
    <property type="protein sequence ID" value="KKM92753.1"/>
    <property type="molecule type" value="Genomic_DNA"/>
</dbReference>
<accession>A0A0F9LGZ9</accession>
<protein>
    <submittedName>
        <fullName evidence="1">Uncharacterized protein</fullName>
    </submittedName>
</protein>
<reference evidence="1" key="1">
    <citation type="journal article" date="2015" name="Nature">
        <title>Complex archaea that bridge the gap between prokaryotes and eukaryotes.</title>
        <authorList>
            <person name="Spang A."/>
            <person name="Saw J.H."/>
            <person name="Jorgensen S.L."/>
            <person name="Zaremba-Niedzwiedzka K."/>
            <person name="Martijn J."/>
            <person name="Lind A.E."/>
            <person name="van Eijk R."/>
            <person name="Schleper C."/>
            <person name="Guy L."/>
            <person name="Ettema T.J."/>
        </authorList>
    </citation>
    <scope>NUCLEOTIDE SEQUENCE</scope>
</reference>
<proteinExistence type="predicted"/>
<evidence type="ECO:0000313" key="1">
    <source>
        <dbReference type="EMBL" id="KKM92753.1"/>
    </source>
</evidence>
<sequence length="83" mass="9949">MATGSHKNCACFRCETEDACYMRDWENCKPCGYTTGYMGNIRKPYGSDHYRKVKDIIRDSECFTMKQLWVFNRRELKKRYIIS</sequence>
<organism evidence="1">
    <name type="scientific">marine sediment metagenome</name>
    <dbReference type="NCBI Taxonomy" id="412755"/>
    <lineage>
        <taxon>unclassified sequences</taxon>
        <taxon>metagenomes</taxon>
        <taxon>ecological metagenomes</taxon>
    </lineage>
</organism>